<protein>
    <submittedName>
        <fullName evidence="2">Putative amino acid permease YhdG</fullName>
    </submittedName>
</protein>
<keyword evidence="3" id="KW-1185">Reference proteome</keyword>
<keyword evidence="1" id="KW-0472">Membrane</keyword>
<dbReference type="Gene3D" id="1.20.1740.10">
    <property type="entry name" value="Amino acid/polyamine transporter I"/>
    <property type="match status" value="1"/>
</dbReference>
<evidence type="ECO:0000313" key="3">
    <source>
        <dbReference type="Proteomes" id="UP000343317"/>
    </source>
</evidence>
<dbReference type="EMBL" id="CABPSM010000004">
    <property type="protein sequence ID" value="VVD97248.1"/>
    <property type="molecule type" value="Genomic_DNA"/>
</dbReference>
<reference evidence="2 3" key="1">
    <citation type="submission" date="2019-08" db="EMBL/GenBank/DDBJ databases">
        <authorList>
            <person name="Peeters C."/>
        </authorList>
    </citation>
    <scope>NUCLEOTIDE SEQUENCE [LARGE SCALE GENOMIC DNA]</scope>
    <source>
        <strain evidence="2 3">LMG 31112</strain>
    </source>
</reference>
<dbReference type="Proteomes" id="UP000343317">
    <property type="component" value="Unassembled WGS sequence"/>
</dbReference>
<feature type="transmembrane region" description="Helical" evidence="1">
    <location>
        <begin position="84"/>
        <end position="103"/>
    </location>
</feature>
<feature type="transmembrane region" description="Helical" evidence="1">
    <location>
        <begin position="58"/>
        <end position="77"/>
    </location>
</feature>
<gene>
    <name evidence="2" type="primary">yhdG_2</name>
    <name evidence="2" type="ORF">PHO31112_01940</name>
</gene>
<evidence type="ECO:0000256" key="1">
    <source>
        <dbReference type="SAM" id="Phobius"/>
    </source>
</evidence>
<accession>A0A5E4UDX3</accession>
<keyword evidence="1" id="KW-1133">Transmembrane helix</keyword>
<dbReference type="AlphaFoldDB" id="A0A5E4UDX3"/>
<keyword evidence="1" id="KW-0812">Transmembrane</keyword>
<evidence type="ECO:0000313" key="2">
    <source>
        <dbReference type="EMBL" id="VVD97248.1"/>
    </source>
</evidence>
<name>A0A5E4UDX3_9BURK</name>
<sequence>MRSCRQTAPLVAPAGRSPPIHRWFRPPSTRPRHATPSPFLPAAITAAPGSLPGVSTLINLPAVVIMLLITWVLSYGVRESARINNVMVAIKIGVVLLFIAVGVW</sequence>
<organism evidence="2 3">
    <name type="scientific">Pandoraea horticolens</name>
    <dbReference type="NCBI Taxonomy" id="2508298"/>
    <lineage>
        <taxon>Bacteria</taxon>
        <taxon>Pseudomonadati</taxon>
        <taxon>Pseudomonadota</taxon>
        <taxon>Betaproteobacteria</taxon>
        <taxon>Burkholderiales</taxon>
        <taxon>Burkholderiaceae</taxon>
        <taxon>Pandoraea</taxon>
    </lineage>
</organism>
<proteinExistence type="predicted"/>